<proteinExistence type="predicted"/>
<dbReference type="AlphaFoldDB" id="A0A226X1C6"/>
<accession>A0A226X1C6</accession>
<evidence type="ECO:0000313" key="2">
    <source>
        <dbReference type="Proteomes" id="UP000214720"/>
    </source>
</evidence>
<gene>
    <name evidence="1" type="ORF">BSU04_20080</name>
</gene>
<dbReference type="EMBL" id="MTHB01000115">
    <property type="protein sequence ID" value="OXC76790.1"/>
    <property type="molecule type" value="Genomic_DNA"/>
</dbReference>
<name>A0A226X1C6_CABSO</name>
<comment type="caution">
    <text evidence="1">The sequence shown here is derived from an EMBL/GenBank/DDBJ whole genome shotgun (WGS) entry which is preliminary data.</text>
</comment>
<organism evidence="1 2">
    <name type="scientific">Caballeronia sordidicola</name>
    <name type="common">Burkholderia sordidicola</name>
    <dbReference type="NCBI Taxonomy" id="196367"/>
    <lineage>
        <taxon>Bacteria</taxon>
        <taxon>Pseudomonadati</taxon>
        <taxon>Pseudomonadota</taxon>
        <taxon>Betaproteobacteria</taxon>
        <taxon>Burkholderiales</taxon>
        <taxon>Burkholderiaceae</taxon>
        <taxon>Caballeronia</taxon>
    </lineage>
</organism>
<sequence>MVEVYDYKDPNGDNPDWIWQGTPEHIAKMGLYPISGTAKQVPAAEIDETGRYRPEWGTGQQ</sequence>
<reference evidence="2" key="1">
    <citation type="submission" date="2017-01" db="EMBL/GenBank/DDBJ databases">
        <title>Genome Analysis of Deinococcus marmoris KOPRI26562.</title>
        <authorList>
            <person name="Kim J.H."/>
            <person name="Oh H.-M."/>
        </authorList>
    </citation>
    <scope>NUCLEOTIDE SEQUENCE [LARGE SCALE GENOMIC DNA]</scope>
    <source>
        <strain evidence="2">PAMC 26633</strain>
    </source>
</reference>
<evidence type="ECO:0000313" key="1">
    <source>
        <dbReference type="EMBL" id="OXC76790.1"/>
    </source>
</evidence>
<protein>
    <submittedName>
        <fullName evidence="1">Uncharacterized protein</fullName>
    </submittedName>
</protein>
<dbReference type="Proteomes" id="UP000214720">
    <property type="component" value="Unassembled WGS sequence"/>
</dbReference>